<dbReference type="Pfam" id="PF18143">
    <property type="entry name" value="HAD_SAK_2"/>
    <property type="match status" value="1"/>
</dbReference>
<dbReference type="OrthoDB" id="410307at2759"/>
<keyword evidence="2" id="KW-1185">Reference proteome</keyword>
<comment type="caution">
    <text evidence="1">The sequence shown here is derived from an EMBL/GenBank/DDBJ whole genome shotgun (WGS) entry which is preliminary data.</text>
</comment>
<protein>
    <submittedName>
        <fullName evidence="1">Uncharacterized protein</fullName>
    </submittedName>
</protein>
<evidence type="ECO:0000313" key="1">
    <source>
        <dbReference type="EMBL" id="GMH55692.1"/>
    </source>
</evidence>
<evidence type="ECO:0000313" key="2">
    <source>
        <dbReference type="Proteomes" id="UP001165085"/>
    </source>
</evidence>
<dbReference type="AlphaFoldDB" id="A0A9W6ZJT6"/>
<proteinExistence type="predicted"/>
<sequence>MAKKRKKVGKASAAGQNIDGSVSYTFLDIDGVLAPFGGGEPPPRPANEDCSEFFAPFDPDCLNRLAQLVSRTSTTLVLSSSWRASPSAIDAIRERFRDFGSPLAEQTIALTTDLKRHEPRQWEILRWLEANRLVDSCWCALDDEDLIDGAENRQRREVFVNRAVLVQSEVGFNDDNLERALQILNSQHA</sequence>
<reference evidence="2" key="1">
    <citation type="journal article" date="2023" name="Commun. Biol.">
        <title>Genome analysis of Parmales, the sister group of diatoms, reveals the evolutionary specialization of diatoms from phago-mixotrophs to photoautotrophs.</title>
        <authorList>
            <person name="Ban H."/>
            <person name="Sato S."/>
            <person name="Yoshikawa S."/>
            <person name="Yamada K."/>
            <person name="Nakamura Y."/>
            <person name="Ichinomiya M."/>
            <person name="Sato N."/>
            <person name="Blanc-Mathieu R."/>
            <person name="Endo H."/>
            <person name="Kuwata A."/>
            <person name="Ogata H."/>
        </authorList>
    </citation>
    <scope>NUCLEOTIDE SEQUENCE [LARGE SCALE GENOMIC DNA]</scope>
    <source>
        <strain evidence="2">NIES 3701</strain>
    </source>
</reference>
<gene>
    <name evidence="1" type="ORF">TrST_g11601</name>
</gene>
<dbReference type="EMBL" id="BRXY01000035">
    <property type="protein sequence ID" value="GMH55692.1"/>
    <property type="molecule type" value="Genomic_DNA"/>
</dbReference>
<name>A0A9W6ZJT6_9STRA</name>
<accession>A0A9W6ZJT6</accession>
<dbReference type="Proteomes" id="UP001165085">
    <property type="component" value="Unassembled WGS sequence"/>
</dbReference>
<organism evidence="1 2">
    <name type="scientific">Triparma strigata</name>
    <dbReference type="NCBI Taxonomy" id="1606541"/>
    <lineage>
        <taxon>Eukaryota</taxon>
        <taxon>Sar</taxon>
        <taxon>Stramenopiles</taxon>
        <taxon>Ochrophyta</taxon>
        <taxon>Bolidophyceae</taxon>
        <taxon>Parmales</taxon>
        <taxon>Triparmaceae</taxon>
        <taxon>Triparma</taxon>
    </lineage>
</organism>